<dbReference type="Gene3D" id="2.60.40.1120">
    <property type="entry name" value="Carboxypeptidase-like, regulatory domain"/>
    <property type="match status" value="1"/>
</dbReference>
<name>A0A286TZS3_9BACT</name>
<dbReference type="EMBL" id="BAOS01000022">
    <property type="protein sequence ID" value="GAX61395.1"/>
    <property type="molecule type" value="Genomic_DNA"/>
</dbReference>
<accession>A0A286TZS3</accession>
<reference evidence="3" key="1">
    <citation type="journal article" date="2017" name="Environ. Microbiol. Rep.">
        <title>Genetic Diversity of Marine Anaerobic Ammonium-Oxidizing Bacteria as Revealed by Genomic and Proteomic Analyses of 'Candidatus Scalindua japonica'.</title>
        <authorList>
            <person name="Oshiki M."/>
            <person name="Mizuto K."/>
            <person name="Kimura Z."/>
            <person name="Kindaichi T."/>
            <person name="Satoh H."/>
            <person name="Okabe S."/>
        </authorList>
    </citation>
    <scope>NUCLEOTIDE SEQUENCE [LARGE SCALE GENOMIC DNA]</scope>
    <source>
        <strain evidence="3">husup-a2</strain>
    </source>
</reference>
<evidence type="ECO:0000313" key="2">
    <source>
        <dbReference type="EMBL" id="GAX61395.1"/>
    </source>
</evidence>
<evidence type="ECO:0000313" key="3">
    <source>
        <dbReference type="Proteomes" id="UP000218542"/>
    </source>
</evidence>
<keyword evidence="1" id="KW-1133">Transmembrane helix</keyword>
<evidence type="ECO:0000256" key="1">
    <source>
        <dbReference type="SAM" id="Phobius"/>
    </source>
</evidence>
<proteinExistence type="predicted"/>
<protein>
    <recommendedName>
        <fullName evidence="4">Carboxypeptidase regulatory-like domain-containing protein</fullName>
    </recommendedName>
</protein>
<organism evidence="2 3">
    <name type="scientific">Candidatus Scalindua japonica</name>
    <dbReference type="NCBI Taxonomy" id="1284222"/>
    <lineage>
        <taxon>Bacteria</taxon>
        <taxon>Pseudomonadati</taxon>
        <taxon>Planctomycetota</taxon>
        <taxon>Candidatus Brocadiia</taxon>
        <taxon>Candidatus Brocadiales</taxon>
        <taxon>Candidatus Scalinduaceae</taxon>
        <taxon>Candidatus Scalindua</taxon>
    </lineage>
</organism>
<keyword evidence="3" id="KW-1185">Reference proteome</keyword>
<feature type="transmembrane region" description="Helical" evidence="1">
    <location>
        <begin position="20"/>
        <end position="36"/>
    </location>
</feature>
<comment type="caution">
    <text evidence="2">The sequence shown here is derived from an EMBL/GenBank/DDBJ whole genome shotgun (WGS) entry which is preliminary data.</text>
</comment>
<dbReference type="InterPro" id="IPR008969">
    <property type="entry name" value="CarboxyPept-like_regulatory"/>
</dbReference>
<sequence length="283" mass="31453">MLINKYKPGKKRMSYCVPRLQTALIIICIVLSFGILESRSTTLASGTLIVGVYDVNTQPVAGATVAVELSGNVIRQATTLANGEVTFSLSAGLNYDVKASKGGFSPAIRQHVNIIDGVTTRLTMILRQCPLTSSLQHYLEQITKPDVSDFFLLFWKKYLFLNTLKDVRNFRDQVLSKSSEGQDIIQIYYDNSEEITRIMQKKPLLLKATVALILNTLSEIRSASVNGGALTVDRQAYLLGTVILHVFESEGSQELKQAIKVARQFIETRSQSNEVEFVTINIE</sequence>
<dbReference type="AlphaFoldDB" id="A0A286TZS3"/>
<dbReference type="Proteomes" id="UP000218542">
    <property type="component" value="Unassembled WGS sequence"/>
</dbReference>
<gene>
    <name evidence="2" type="ORF">SCALIN_C22_0105</name>
</gene>
<dbReference type="SUPFAM" id="SSF49464">
    <property type="entry name" value="Carboxypeptidase regulatory domain-like"/>
    <property type="match status" value="1"/>
</dbReference>
<keyword evidence="1" id="KW-0472">Membrane</keyword>
<keyword evidence="1" id="KW-0812">Transmembrane</keyword>
<dbReference type="Pfam" id="PF13620">
    <property type="entry name" value="CarboxypepD_reg"/>
    <property type="match status" value="1"/>
</dbReference>
<evidence type="ECO:0008006" key="4">
    <source>
        <dbReference type="Google" id="ProtNLM"/>
    </source>
</evidence>